<reference evidence="4 5" key="1">
    <citation type="submission" date="2017-06" db="EMBL/GenBank/DDBJ databases">
        <title>Complete Genome Sequence of Streptomyces hawaiiensis NRRL 15010 and insights into acyldepsipeptides biosynthesis.</title>
        <authorList>
            <person name="Mariita R.M."/>
            <person name="Sello J.K."/>
        </authorList>
    </citation>
    <scope>NUCLEOTIDE SEQUENCE [LARGE SCALE GENOMIC DNA]</scope>
    <source>
        <strain evidence="4 5">ATCC 12236</strain>
    </source>
</reference>
<evidence type="ECO:0000313" key="5">
    <source>
        <dbReference type="Proteomes" id="UP000495940"/>
    </source>
</evidence>
<dbReference type="CDD" id="cd00156">
    <property type="entry name" value="REC"/>
    <property type="match status" value="1"/>
</dbReference>
<sequence length="333" mass="36756">MTLADPNPIDVLVVDDHAQAAADYAQLIRSATGISVTHTSDPGRALEICRTNPVKVVVLDQRMPNRSGTDLFQDICAMDPKVHAIMLTGEAGAEEVGTALSLGYKGYVPKNQISNLPQKVLHEYIAWQLNVASAALTTDRPAVLQRRSGWLRRRPTVTYRILRAQLLDESHTFDDGWRDLVTLHAGQTETRQVKVEASHTIVLERETVDKLTGGLGLASKQVASLTAKLNVELSNRFKESDTSSTLISESVERTFQLPAEPTDTNEVHIRVRRIMGAPVYARVRVDIVSDCQCCGSTNVLVLQAFVPSKRTALRQVDRLSNGEVRQYDLGDFS</sequence>
<dbReference type="GO" id="GO:0000160">
    <property type="term" value="P:phosphorelay signal transduction system"/>
    <property type="evidence" value="ECO:0007669"/>
    <property type="project" value="InterPro"/>
</dbReference>
<feature type="domain" description="Response regulatory" evidence="3">
    <location>
        <begin position="10"/>
        <end position="125"/>
    </location>
</feature>
<evidence type="ECO:0000256" key="1">
    <source>
        <dbReference type="ARBA" id="ARBA00022553"/>
    </source>
</evidence>
<accession>A0A6G5RDR9</accession>
<gene>
    <name evidence="4" type="ORF">CEB94_14595</name>
</gene>
<evidence type="ECO:0000313" key="4">
    <source>
        <dbReference type="EMBL" id="QCD55961.1"/>
    </source>
</evidence>
<dbReference type="Gene3D" id="3.40.50.2300">
    <property type="match status" value="1"/>
</dbReference>
<dbReference type="RefSeq" id="WP_175432608.1">
    <property type="nucleotide sequence ID" value="NZ_CP021978.1"/>
</dbReference>
<name>A0A6G5RDR9_9ACTN</name>
<dbReference type="Proteomes" id="UP000495940">
    <property type="component" value="Chromosome"/>
</dbReference>
<dbReference type="EMBL" id="CP021978">
    <property type="protein sequence ID" value="QCD55961.1"/>
    <property type="molecule type" value="Genomic_DNA"/>
</dbReference>
<keyword evidence="1 2" id="KW-0597">Phosphoprotein</keyword>
<dbReference type="InterPro" id="IPR050595">
    <property type="entry name" value="Bact_response_regulator"/>
</dbReference>
<dbReference type="InterPro" id="IPR011006">
    <property type="entry name" value="CheY-like_superfamily"/>
</dbReference>
<dbReference type="InterPro" id="IPR001789">
    <property type="entry name" value="Sig_transdc_resp-reg_receiver"/>
</dbReference>
<evidence type="ECO:0000259" key="3">
    <source>
        <dbReference type="PROSITE" id="PS50110"/>
    </source>
</evidence>
<dbReference type="KEGG" id="shaw:CEB94_14595"/>
<organism evidence="4 5">
    <name type="scientific">Streptomyces hawaiiensis</name>
    <dbReference type="NCBI Taxonomy" id="67305"/>
    <lineage>
        <taxon>Bacteria</taxon>
        <taxon>Bacillati</taxon>
        <taxon>Actinomycetota</taxon>
        <taxon>Actinomycetes</taxon>
        <taxon>Kitasatosporales</taxon>
        <taxon>Streptomycetaceae</taxon>
        <taxon>Streptomyces</taxon>
    </lineage>
</organism>
<dbReference type="PANTHER" id="PTHR44591">
    <property type="entry name" value="STRESS RESPONSE REGULATOR PROTEIN 1"/>
    <property type="match status" value="1"/>
</dbReference>
<dbReference type="AlphaFoldDB" id="A0A6G5RDR9"/>
<protein>
    <recommendedName>
        <fullName evidence="3">Response regulatory domain-containing protein</fullName>
    </recommendedName>
</protein>
<dbReference type="SMART" id="SM00448">
    <property type="entry name" value="REC"/>
    <property type="match status" value="1"/>
</dbReference>
<proteinExistence type="predicted"/>
<dbReference type="Pfam" id="PF00072">
    <property type="entry name" value="Response_reg"/>
    <property type="match status" value="1"/>
</dbReference>
<dbReference type="PROSITE" id="PS50110">
    <property type="entry name" value="RESPONSE_REGULATORY"/>
    <property type="match status" value="1"/>
</dbReference>
<keyword evidence="5" id="KW-1185">Reference proteome</keyword>
<evidence type="ECO:0000256" key="2">
    <source>
        <dbReference type="PROSITE-ProRule" id="PRU00169"/>
    </source>
</evidence>
<dbReference type="PANTHER" id="PTHR44591:SF3">
    <property type="entry name" value="RESPONSE REGULATORY DOMAIN-CONTAINING PROTEIN"/>
    <property type="match status" value="1"/>
</dbReference>
<feature type="modified residue" description="4-aspartylphosphate" evidence="2">
    <location>
        <position position="60"/>
    </location>
</feature>
<dbReference type="SUPFAM" id="SSF52172">
    <property type="entry name" value="CheY-like"/>
    <property type="match status" value="1"/>
</dbReference>